<name>A0ABQ7H4V8_DUNSA</name>
<organism evidence="1 2">
    <name type="scientific">Dunaliella salina</name>
    <name type="common">Green alga</name>
    <name type="synonym">Protococcus salinus</name>
    <dbReference type="NCBI Taxonomy" id="3046"/>
    <lineage>
        <taxon>Eukaryota</taxon>
        <taxon>Viridiplantae</taxon>
        <taxon>Chlorophyta</taxon>
        <taxon>core chlorophytes</taxon>
        <taxon>Chlorophyceae</taxon>
        <taxon>CS clade</taxon>
        <taxon>Chlamydomonadales</taxon>
        <taxon>Dunaliellaceae</taxon>
        <taxon>Dunaliella</taxon>
    </lineage>
</organism>
<dbReference type="EMBL" id="MU069473">
    <property type="protein sequence ID" value="KAF5841890.1"/>
    <property type="molecule type" value="Genomic_DNA"/>
</dbReference>
<accession>A0ABQ7H4V8</accession>
<sequence>MATLTPTPTHMKNKKGCQARYAQAPTIIFHGKKQVPVILFGNPHHSLNKIYRILLPASHHMPCNHSCIFITIFQANSILSHACSSHASHFHHA</sequence>
<evidence type="ECO:0008006" key="3">
    <source>
        <dbReference type="Google" id="ProtNLM"/>
    </source>
</evidence>
<keyword evidence="2" id="KW-1185">Reference proteome</keyword>
<protein>
    <recommendedName>
        <fullName evidence="3">Encoded protein</fullName>
    </recommendedName>
</protein>
<comment type="caution">
    <text evidence="1">The sequence shown here is derived from an EMBL/GenBank/DDBJ whole genome shotgun (WGS) entry which is preliminary data.</text>
</comment>
<reference evidence="1" key="1">
    <citation type="submission" date="2017-08" db="EMBL/GenBank/DDBJ databases">
        <authorList>
            <person name="Polle J.E."/>
            <person name="Barry K."/>
            <person name="Cushman J."/>
            <person name="Schmutz J."/>
            <person name="Tran D."/>
            <person name="Hathwaick L.T."/>
            <person name="Yim W.C."/>
            <person name="Jenkins J."/>
            <person name="Mckie-Krisberg Z.M."/>
            <person name="Prochnik S."/>
            <person name="Lindquist E."/>
            <person name="Dockter R.B."/>
            <person name="Adam C."/>
            <person name="Molina H."/>
            <person name="Bunkerborg J."/>
            <person name="Jin E."/>
            <person name="Buchheim M."/>
            <person name="Magnuson J."/>
        </authorList>
    </citation>
    <scope>NUCLEOTIDE SEQUENCE</scope>
    <source>
        <strain evidence="1">CCAP 19/18</strain>
    </source>
</reference>
<evidence type="ECO:0000313" key="2">
    <source>
        <dbReference type="Proteomes" id="UP000815325"/>
    </source>
</evidence>
<dbReference type="Proteomes" id="UP000815325">
    <property type="component" value="Unassembled WGS sequence"/>
</dbReference>
<evidence type="ECO:0000313" key="1">
    <source>
        <dbReference type="EMBL" id="KAF5841890.1"/>
    </source>
</evidence>
<proteinExistence type="predicted"/>
<gene>
    <name evidence="1" type="ORF">DUNSADRAFT_10327</name>
</gene>